<keyword evidence="6" id="KW-1185">Reference proteome</keyword>
<dbReference type="InterPro" id="IPR036641">
    <property type="entry name" value="HPT_dom_sf"/>
</dbReference>
<comment type="caution">
    <text evidence="5">The sequence shown here is derived from an EMBL/GenBank/DDBJ whole genome shotgun (WGS) entry which is preliminary data.</text>
</comment>
<dbReference type="PROSITE" id="PS50894">
    <property type="entry name" value="HPT"/>
    <property type="match status" value="1"/>
</dbReference>
<reference evidence="5 6" key="1">
    <citation type="submission" date="2023-12" db="EMBL/GenBank/DDBJ databases">
        <title>Baltic Sea Cyanobacteria.</title>
        <authorList>
            <person name="Delbaje E."/>
            <person name="Fewer D.P."/>
            <person name="Shishido T.K."/>
        </authorList>
    </citation>
    <scope>NUCLEOTIDE SEQUENCE [LARGE SCALE GENOMIC DNA]</scope>
    <source>
        <strain evidence="5 6">UHCC 0060</strain>
    </source>
</reference>
<evidence type="ECO:0000256" key="2">
    <source>
        <dbReference type="PROSITE-ProRule" id="PRU00169"/>
    </source>
</evidence>
<evidence type="ECO:0000313" key="6">
    <source>
        <dbReference type="Proteomes" id="UP001303285"/>
    </source>
</evidence>
<gene>
    <name evidence="5" type="ORF">VB695_05720</name>
</gene>
<dbReference type="Gene3D" id="3.40.50.2300">
    <property type="match status" value="1"/>
</dbReference>
<dbReference type="SUPFAM" id="SSF52172">
    <property type="entry name" value="CheY-like"/>
    <property type="match status" value="1"/>
</dbReference>
<feature type="modified residue" description="Phosphohistidine" evidence="1">
    <location>
        <position position="121"/>
    </location>
</feature>
<dbReference type="InterPro" id="IPR011006">
    <property type="entry name" value="CheY-like_superfamily"/>
</dbReference>
<evidence type="ECO:0000259" key="4">
    <source>
        <dbReference type="PROSITE" id="PS50894"/>
    </source>
</evidence>
<comment type="caution">
    <text evidence="2">Lacks conserved residue(s) required for the propagation of feature annotation.</text>
</comment>
<evidence type="ECO:0000313" key="5">
    <source>
        <dbReference type="EMBL" id="MEA5607579.1"/>
    </source>
</evidence>
<organism evidence="5 6">
    <name type="scientific">Nodularia spumigena UHCC 0060</name>
    <dbReference type="NCBI Taxonomy" id="3110300"/>
    <lineage>
        <taxon>Bacteria</taxon>
        <taxon>Bacillati</taxon>
        <taxon>Cyanobacteriota</taxon>
        <taxon>Cyanophyceae</taxon>
        <taxon>Nostocales</taxon>
        <taxon>Nodulariaceae</taxon>
        <taxon>Nodularia</taxon>
    </lineage>
</organism>
<name>A0ABU5UMT8_NODSP</name>
<proteinExistence type="predicted"/>
<dbReference type="Gene3D" id="1.20.120.160">
    <property type="entry name" value="HPT domain"/>
    <property type="match status" value="1"/>
</dbReference>
<dbReference type="PROSITE" id="PS50110">
    <property type="entry name" value="RESPONSE_REGULATORY"/>
    <property type="match status" value="1"/>
</dbReference>
<dbReference type="Proteomes" id="UP001303285">
    <property type="component" value="Unassembled WGS sequence"/>
</dbReference>
<feature type="domain" description="Response regulatory" evidence="3">
    <location>
        <begin position="1"/>
        <end position="34"/>
    </location>
</feature>
<dbReference type="GeneID" id="78017020"/>
<dbReference type="CDD" id="cd00088">
    <property type="entry name" value="HPT"/>
    <property type="match status" value="1"/>
</dbReference>
<sequence>MEHDREVCLAAGMDDYISKPVQLQELALALSKSQPRNRSELNSTKTMFSHVPRGGQIITRNMEQTIIDTKILNCLRDMMSGDEAAFQQLLNCYLTEAPKSIQIIKASRATQDVEALWQAAHSLKSSSASVGATTLAQICQQIEVKGRSSDLESSEDICSQLYKEYELVKRALQIQLEN</sequence>
<feature type="domain" description="HPt" evidence="4">
    <location>
        <begin position="82"/>
        <end position="175"/>
    </location>
</feature>
<dbReference type="InterPro" id="IPR008207">
    <property type="entry name" value="Sig_transdc_His_kin_Hpt_dom"/>
</dbReference>
<evidence type="ECO:0000256" key="1">
    <source>
        <dbReference type="PROSITE-ProRule" id="PRU00110"/>
    </source>
</evidence>
<dbReference type="EMBL" id="JAYGHK010000012">
    <property type="protein sequence ID" value="MEA5607579.1"/>
    <property type="molecule type" value="Genomic_DNA"/>
</dbReference>
<dbReference type="Pfam" id="PF01627">
    <property type="entry name" value="Hpt"/>
    <property type="match status" value="1"/>
</dbReference>
<accession>A0ABU5UMT8</accession>
<dbReference type="RefSeq" id="WP_006198355.1">
    <property type="nucleotide sequence ID" value="NZ_JAYGHK010000012.1"/>
</dbReference>
<dbReference type="SUPFAM" id="SSF47226">
    <property type="entry name" value="Histidine-containing phosphotransfer domain, HPT domain"/>
    <property type="match status" value="1"/>
</dbReference>
<evidence type="ECO:0000259" key="3">
    <source>
        <dbReference type="PROSITE" id="PS50110"/>
    </source>
</evidence>
<keyword evidence="1" id="KW-0597">Phosphoprotein</keyword>
<dbReference type="InterPro" id="IPR001789">
    <property type="entry name" value="Sig_transdc_resp-reg_receiver"/>
</dbReference>
<dbReference type="SMART" id="SM00073">
    <property type="entry name" value="HPT"/>
    <property type="match status" value="1"/>
</dbReference>
<protein>
    <submittedName>
        <fullName evidence="5">Hpt domain-containing protein</fullName>
    </submittedName>
</protein>